<keyword evidence="1" id="KW-0808">Transferase</keyword>
<dbReference type="EMBL" id="SDPT01000002">
    <property type="protein sequence ID" value="RXZ31252.1"/>
    <property type="molecule type" value="Genomic_DNA"/>
</dbReference>
<keyword evidence="2" id="KW-1185">Reference proteome</keyword>
<dbReference type="Proteomes" id="UP000292347">
    <property type="component" value="Unassembled WGS sequence"/>
</dbReference>
<dbReference type="InterPro" id="IPR000182">
    <property type="entry name" value="GNAT_dom"/>
</dbReference>
<dbReference type="PROSITE" id="PS51186">
    <property type="entry name" value="GNAT"/>
    <property type="match status" value="1"/>
</dbReference>
<dbReference type="PANTHER" id="PTHR37817">
    <property type="entry name" value="N-ACETYLTRANSFERASE EIS"/>
    <property type="match status" value="1"/>
</dbReference>
<dbReference type="SUPFAM" id="SSF55729">
    <property type="entry name" value="Acyl-CoA N-acyltransferases (Nat)"/>
    <property type="match status" value="1"/>
</dbReference>
<name>A0A4Q2IP06_9SPHN</name>
<dbReference type="GO" id="GO:0030649">
    <property type="term" value="P:aminoglycoside antibiotic catabolic process"/>
    <property type="evidence" value="ECO:0007669"/>
    <property type="project" value="TreeGrafter"/>
</dbReference>
<dbReference type="AlphaFoldDB" id="A0A4Q2IP06"/>
<dbReference type="OrthoDB" id="9797178at2"/>
<dbReference type="GO" id="GO:0034069">
    <property type="term" value="F:aminoglycoside N-acetyltransferase activity"/>
    <property type="evidence" value="ECO:0007669"/>
    <property type="project" value="TreeGrafter"/>
</dbReference>
<protein>
    <submittedName>
        <fullName evidence="1">N-acetyltransferase</fullName>
    </submittedName>
</protein>
<dbReference type="InterPro" id="IPR016181">
    <property type="entry name" value="Acyl_CoA_acyltransferase"/>
</dbReference>
<evidence type="ECO:0000313" key="2">
    <source>
        <dbReference type="Proteomes" id="UP000292347"/>
    </source>
</evidence>
<dbReference type="RefSeq" id="WP_129341508.1">
    <property type="nucleotide sequence ID" value="NZ_JACIDD010000002.1"/>
</dbReference>
<proteinExistence type="predicted"/>
<dbReference type="PANTHER" id="PTHR37817:SF1">
    <property type="entry name" value="N-ACETYLTRANSFERASE EIS"/>
    <property type="match status" value="1"/>
</dbReference>
<dbReference type="Gene3D" id="3.40.630.30">
    <property type="match status" value="1"/>
</dbReference>
<organism evidence="1 2">
    <name type="scientific">Sphingomonas desiccabilis</name>
    <dbReference type="NCBI Taxonomy" id="429134"/>
    <lineage>
        <taxon>Bacteria</taxon>
        <taxon>Pseudomonadati</taxon>
        <taxon>Pseudomonadota</taxon>
        <taxon>Alphaproteobacteria</taxon>
        <taxon>Sphingomonadales</taxon>
        <taxon>Sphingomonadaceae</taxon>
        <taxon>Sphingomonas</taxon>
    </lineage>
</organism>
<accession>A0A4Q2IP06</accession>
<comment type="caution">
    <text evidence="1">The sequence shown here is derived from an EMBL/GenBank/DDBJ whole genome shotgun (WGS) entry which is preliminary data.</text>
</comment>
<dbReference type="InterPro" id="IPR051554">
    <property type="entry name" value="Acetyltransferase_Eis"/>
</dbReference>
<dbReference type="Pfam" id="PF13527">
    <property type="entry name" value="Acetyltransf_9"/>
    <property type="match status" value="1"/>
</dbReference>
<gene>
    <name evidence="1" type="ORF">EO081_08245</name>
</gene>
<sequence>MSITIRPASGGDVAAIDALLRTAFPAPDEAMLVQRLCIDGDMVLTLVADDEDDGMLAGMVAFSRMAVEIAGKPIAAVALAPVAVAASHRRQGVGEALVRAGLQHLADAGVHLCFVLGDPEYYGRFGFAADWAKGFASPYAGDYLLALPLQQGAMPCGVRGEATHAGAFALLGEAA</sequence>
<evidence type="ECO:0000313" key="1">
    <source>
        <dbReference type="EMBL" id="RXZ31252.1"/>
    </source>
</evidence>
<reference evidence="1 2" key="1">
    <citation type="submission" date="2019-01" db="EMBL/GenBank/DDBJ databases">
        <title>Sphingomonas mucosissima sp. nov. and Sphingomonas desiccabilis sp. nov., from biological soil crusts in the Colorado Plateau, USA.</title>
        <authorList>
            <person name="Zhu D."/>
        </authorList>
    </citation>
    <scope>NUCLEOTIDE SEQUENCE [LARGE SCALE GENOMIC DNA]</scope>
    <source>
        <strain evidence="1 2">CP1D</strain>
    </source>
</reference>